<feature type="region of interest" description="Disordered" evidence="1">
    <location>
        <begin position="1"/>
        <end position="29"/>
    </location>
</feature>
<dbReference type="GeneID" id="20715855"/>
<organism evidence="3 4">
    <name type="scientific">Theileria orientalis strain Shintoku</name>
    <dbReference type="NCBI Taxonomy" id="869250"/>
    <lineage>
        <taxon>Eukaryota</taxon>
        <taxon>Sar</taxon>
        <taxon>Alveolata</taxon>
        <taxon>Apicomplexa</taxon>
        <taxon>Aconoidasida</taxon>
        <taxon>Piroplasmida</taxon>
        <taxon>Theileriidae</taxon>
        <taxon>Theileria</taxon>
    </lineage>
</organism>
<feature type="region of interest" description="Disordered" evidence="1">
    <location>
        <begin position="186"/>
        <end position="343"/>
    </location>
</feature>
<keyword evidence="2" id="KW-0472">Membrane</keyword>
<name>J4D9K3_THEOR</name>
<feature type="region of interest" description="Disordered" evidence="1">
    <location>
        <begin position="669"/>
        <end position="753"/>
    </location>
</feature>
<feature type="compositionally biased region" description="Basic and acidic residues" evidence="1">
    <location>
        <begin position="130"/>
        <end position="150"/>
    </location>
</feature>
<dbReference type="OrthoDB" id="10390423at2759"/>
<feature type="transmembrane region" description="Helical" evidence="2">
    <location>
        <begin position="905"/>
        <end position="929"/>
    </location>
</feature>
<feature type="transmembrane region" description="Helical" evidence="2">
    <location>
        <begin position="828"/>
        <end position="851"/>
    </location>
</feature>
<keyword evidence="2" id="KW-1133">Transmembrane helix</keyword>
<feature type="compositionally biased region" description="Polar residues" evidence="1">
    <location>
        <begin position="62"/>
        <end position="74"/>
    </location>
</feature>
<dbReference type="RefSeq" id="XP_009691736.1">
    <property type="nucleotide sequence ID" value="XM_009693441.1"/>
</dbReference>
<evidence type="ECO:0000313" key="4">
    <source>
        <dbReference type="Proteomes" id="UP000003786"/>
    </source>
</evidence>
<feature type="compositionally biased region" description="Basic and acidic residues" evidence="1">
    <location>
        <begin position="79"/>
        <end position="90"/>
    </location>
</feature>
<feature type="transmembrane region" description="Helical" evidence="2">
    <location>
        <begin position="558"/>
        <end position="581"/>
    </location>
</feature>
<feature type="compositionally biased region" description="Basic residues" evidence="1">
    <location>
        <begin position="8"/>
        <end position="23"/>
    </location>
</feature>
<evidence type="ECO:0000313" key="3">
    <source>
        <dbReference type="EMBL" id="BAM41435.1"/>
    </source>
</evidence>
<sequence>MIKQNVLPKKKASEKRRVASKKKQSSESVGLLGTKIVTELCELTKAVQEDETLLKYEITECRSQSDISQTQSVQDQEETSLKKQVEYKEEGNEDQEEEETVSYTEVKSISEVEIRNRVLTRGETFGASSEKTEEEQGSRSWISEESHAQGEEGALEEEKYEDAQGEELYSPVVVVDERCLILKGYESNYASGESTHSKSSLNTTKNMQLLRKSPFSTRNGSEISRGSSESKKEGSSKVVSVKGSDILTESDWKEVTSKEQSYEKSTKGTSTPDRLRGSKESGLEDSDTPKSQKEYQVAYREFSRGYKAKNAAKSSSESYKLMRRNAMELDDSPRERESEEKRLVQRYLVDGEDERAVMYYDKIEDNQEESGDKEKERGEGTKGKSEVIKTVRPIKAIKGYSGSRSGIRELEKRGNECSIRELEKRGNECSIRELEKRGNECSIRELSRSGEREMSGSGIRELSRSGIRELSRSGIREISKSGIREIKREVSGTTLAEYEDEDKEDEKKRKHVTQNNIGVSLIVKRKPKSKKLRGGVKAMDKFNGFFSIMRAGMVKHTMVLATVFWLVSFWCLYPSMFTGWLKNEITYKKGDIKGSSVTLIGLNKINRYDAAYLKDGALLTLSRKVTFEEILNDEDPLENYEEFTATVTRLTPAKVKVTTTVAAPKEVVETMKRGPEENSDNEDEYEGEDYKLGMVKGGARTSFMETEARESKEGGKEYTDKRYKEGEWESEATRRDSSRSPEGEEKQITKSNIRGTNEVVERVNMSLDIYRHCPYERNFIKKSCCFRDMCEVGNLDEKDTKYFKSLYGATVYDIHYSEFKNLQKGGNIAMSTGLLSMFFSCMVIMITLSRLGAFPHEKLKEAAFNLGIVAWVISIFLSLLGFLLWNHYTGGAVCVDEGGRSKPCNLHTGSILFILHIIFEGVGLILEIVNSVLLKPKELVINAEA</sequence>
<feature type="compositionally biased region" description="Acidic residues" evidence="1">
    <location>
        <begin position="153"/>
        <end position="165"/>
    </location>
</feature>
<feature type="region of interest" description="Disordered" evidence="1">
    <location>
        <begin position="62"/>
        <end position="106"/>
    </location>
</feature>
<keyword evidence="4" id="KW-1185">Reference proteome</keyword>
<keyword evidence="2" id="KW-0812">Transmembrane</keyword>
<dbReference type="EMBL" id="AP011948">
    <property type="protein sequence ID" value="BAM41435.1"/>
    <property type="molecule type" value="Genomic_DNA"/>
</dbReference>
<feature type="compositionally biased region" description="Acidic residues" evidence="1">
    <location>
        <begin position="91"/>
        <end position="100"/>
    </location>
</feature>
<dbReference type="Proteomes" id="UP000003786">
    <property type="component" value="Chromosome 3"/>
</dbReference>
<evidence type="ECO:0000256" key="2">
    <source>
        <dbReference type="SAM" id="Phobius"/>
    </source>
</evidence>
<feature type="region of interest" description="Disordered" evidence="1">
    <location>
        <begin position="361"/>
        <end position="387"/>
    </location>
</feature>
<evidence type="ECO:0000256" key="1">
    <source>
        <dbReference type="SAM" id="MobiDB-lite"/>
    </source>
</evidence>
<gene>
    <name evidence="3" type="ORF">TOT_030000696</name>
</gene>
<feature type="compositionally biased region" description="Polar residues" evidence="1">
    <location>
        <begin position="188"/>
        <end position="207"/>
    </location>
</feature>
<dbReference type="eggNOG" id="ENOG502QXEQ">
    <property type="taxonomic scope" value="Eukaryota"/>
</dbReference>
<dbReference type="VEuPathDB" id="PiroplasmaDB:TOT_030000696"/>
<feature type="transmembrane region" description="Helical" evidence="2">
    <location>
        <begin position="863"/>
        <end position="885"/>
    </location>
</feature>
<feature type="compositionally biased region" description="Basic and acidic residues" evidence="1">
    <location>
        <begin position="706"/>
        <end position="748"/>
    </location>
</feature>
<dbReference type="AlphaFoldDB" id="J4D9K3"/>
<feature type="compositionally biased region" description="Basic and acidic residues" evidence="1">
    <location>
        <begin position="273"/>
        <end position="293"/>
    </location>
</feature>
<feature type="compositionally biased region" description="Acidic residues" evidence="1">
    <location>
        <begin position="677"/>
        <end position="687"/>
    </location>
</feature>
<proteinExistence type="predicted"/>
<feature type="region of interest" description="Disordered" evidence="1">
    <location>
        <begin position="120"/>
        <end position="168"/>
    </location>
</feature>
<reference evidence="3 4" key="1">
    <citation type="journal article" date="2012" name="MBio">
        <title>Comparative genome analysis of three eukaryotic parasites with differing abilities to transform leukocytes reveals key mediators of Theileria-induced leukocyte transformation.</title>
        <authorList>
            <person name="Hayashida K."/>
            <person name="Hara Y."/>
            <person name="Abe T."/>
            <person name="Yamasaki C."/>
            <person name="Toyoda A."/>
            <person name="Kosuge T."/>
            <person name="Suzuki Y."/>
            <person name="Sato Y."/>
            <person name="Kawashima S."/>
            <person name="Katayama T."/>
            <person name="Wakaguri H."/>
            <person name="Inoue N."/>
            <person name="Homma K."/>
            <person name="Tada-Umezaki M."/>
            <person name="Yagi Y."/>
            <person name="Fujii Y."/>
            <person name="Habara T."/>
            <person name="Kanehisa M."/>
            <person name="Watanabe H."/>
            <person name="Ito K."/>
            <person name="Gojobori T."/>
            <person name="Sugawara H."/>
            <person name="Imanishi T."/>
            <person name="Weir W."/>
            <person name="Gardner M."/>
            <person name="Pain A."/>
            <person name="Shiels B."/>
            <person name="Hattori M."/>
            <person name="Nene V."/>
            <person name="Sugimoto C."/>
        </authorList>
    </citation>
    <scope>NUCLEOTIDE SEQUENCE [LARGE SCALE GENOMIC DNA]</scope>
    <source>
        <strain evidence="3 4">Shintoku</strain>
    </source>
</reference>
<protein>
    <submittedName>
        <fullName evidence="3">Uncharacterized protein</fullName>
    </submittedName>
</protein>
<dbReference type="KEGG" id="tot:TOT_030000696"/>
<feature type="compositionally biased region" description="Basic and acidic residues" evidence="1">
    <location>
        <begin position="325"/>
        <end position="343"/>
    </location>
</feature>
<feature type="compositionally biased region" description="Basic and acidic residues" evidence="1">
    <location>
        <begin position="250"/>
        <end position="266"/>
    </location>
</feature>
<accession>J4D9K3</accession>